<organism evidence="1 2">
    <name type="scientific">Brucella pseudogrignonensis</name>
    <dbReference type="NCBI Taxonomy" id="419475"/>
    <lineage>
        <taxon>Bacteria</taxon>
        <taxon>Pseudomonadati</taxon>
        <taxon>Pseudomonadota</taxon>
        <taxon>Alphaproteobacteria</taxon>
        <taxon>Hyphomicrobiales</taxon>
        <taxon>Brucellaceae</taxon>
        <taxon>Brucella/Ochrobactrum group</taxon>
        <taxon>Brucella</taxon>
    </lineage>
</organism>
<protein>
    <submittedName>
        <fullName evidence="1">Uncharacterized protein</fullName>
    </submittedName>
</protein>
<gene>
    <name evidence="1" type="ORF">CEV34_1608</name>
</gene>
<dbReference type="AlphaFoldDB" id="A0A256GMP2"/>
<comment type="caution">
    <text evidence="1">The sequence shown here is derived from an EMBL/GenBank/DDBJ whole genome shotgun (WGS) entry which is preliminary data.</text>
</comment>
<evidence type="ECO:0000313" key="2">
    <source>
        <dbReference type="Proteomes" id="UP000216188"/>
    </source>
</evidence>
<reference evidence="1 2" key="1">
    <citation type="submission" date="2017-07" db="EMBL/GenBank/DDBJ databases">
        <title>Phylogenetic study on the rhizospheric bacterium Ochrobactrum sp. A44.</title>
        <authorList>
            <person name="Krzyzanowska D.M."/>
            <person name="Ossowicki A."/>
            <person name="Rajewska M."/>
            <person name="Maciag T."/>
            <person name="Kaczynski Z."/>
            <person name="Czerwicka M."/>
            <person name="Jafra S."/>
        </authorList>
    </citation>
    <scope>NUCLEOTIDE SEQUENCE [LARGE SCALE GENOMIC DNA]</scope>
    <source>
        <strain evidence="1 2">CCUG 30717</strain>
    </source>
</reference>
<dbReference type="Proteomes" id="UP000216188">
    <property type="component" value="Unassembled WGS sequence"/>
</dbReference>
<accession>A0A256GMP2</accession>
<dbReference type="EMBL" id="NNRM01000017">
    <property type="protein sequence ID" value="OYR27851.1"/>
    <property type="molecule type" value="Genomic_DNA"/>
</dbReference>
<sequence>MDLSPGMRISPVKASERRAVAGFGVAEWDMDSSLSHFGVIHAGLIKAAAS</sequence>
<evidence type="ECO:0000313" key="1">
    <source>
        <dbReference type="EMBL" id="OYR27851.1"/>
    </source>
</evidence>
<name>A0A256GMP2_9HYPH</name>
<proteinExistence type="predicted"/>
<keyword evidence="2" id="KW-1185">Reference proteome</keyword>